<evidence type="ECO:0008006" key="5">
    <source>
        <dbReference type="Google" id="ProtNLM"/>
    </source>
</evidence>
<dbReference type="InterPro" id="IPR008965">
    <property type="entry name" value="CBM2/CBM3_carb-bd_dom_sf"/>
</dbReference>
<protein>
    <recommendedName>
        <fullName evidence="5">Cohesin domain-containing protein</fullName>
    </recommendedName>
</protein>
<evidence type="ECO:0000259" key="2">
    <source>
        <dbReference type="Pfam" id="PF17936"/>
    </source>
</evidence>
<accession>A0AAE5C8R7</accession>
<dbReference type="SUPFAM" id="SSF49384">
    <property type="entry name" value="Carbohydrate-binding domain"/>
    <property type="match status" value="1"/>
</dbReference>
<dbReference type="GO" id="GO:0000272">
    <property type="term" value="P:polysaccharide catabolic process"/>
    <property type="evidence" value="ECO:0007669"/>
    <property type="project" value="InterPro"/>
</dbReference>
<dbReference type="Gene3D" id="2.60.40.680">
    <property type="match status" value="1"/>
</dbReference>
<feature type="domain" description="Cohesin" evidence="1">
    <location>
        <begin position="244"/>
        <end position="360"/>
    </location>
</feature>
<dbReference type="EMBL" id="JAACAK010000047">
    <property type="protein sequence ID" value="NIR74731.1"/>
    <property type="molecule type" value="Genomic_DNA"/>
</dbReference>
<evidence type="ECO:0000259" key="1">
    <source>
        <dbReference type="Pfam" id="PF00963"/>
    </source>
</evidence>
<sequence length="375" mass="37824">MSALQQAVRTLPAAALLAVLATGCSDSSGPRDTTILLELDEVPTATNQLEPEISGQTDPGATLSVTTPVDTVSELADTAGLFAFPVTLEANTSNEVTLTAVDSAGNEAVEMLLVLHDNVRPAILATRPGAGAITTGQSGFTVVVAYNDDASGVDLASLEIVSDKSVGGAFDETGATSAFYPAGSDLSPFFDLSADSGVFVVDDSAAFAAGATQLTSRVSDLAGNPANPHSRGFTVTADPPELIVVNSQGAPGATALPVTVGLASADSVSGVQFDLQFDTLIVERVDSVTVTGQASEFDSSPFNETSRGVVRVLLFDGDGDSLAPGQGAILDIWITIAATAVSGPHVLTLDSVVLSDPQGGSTSGLGPFTGILTVP</sequence>
<dbReference type="InterPro" id="IPR041498">
    <property type="entry name" value="Big_6"/>
</dbReference>
<comment type="caution">
    <text evidence="3">The sequence shown here is derived from an EMBL/GenBank/DDBJ whole genome shotgun (WGS) entry which is preliminary data.</text>
</comment>
<dbReference type="Proteomes" id="UP000702544">
    <property type="component" value="Unassembled WGS sequence"/>
</dbReference>
<name>A0AAE5C8R7_9BACT</name>
<proteinExistence type="predicted"/>
<organism evidence="3 4">
    <name type="scientific">Candidatus Kutchimonas denitrificans</name>
    <dbReference type="NCBI Taxonomy" id="3056748"/>
    <lineage>
        <taxon>Bacteria</taxon>
        <taxon>Pseudomonadati</taxon>
        <taxon>Gemmatimonadota</taxon>
        <taxon>Gemmatimonadia</taxon>
        <taxon>Candidatus Palauibacterales</taxon>
        <taxon>Candidatus Palauibacteraceae</taxon>
        <taxon>Candidatus Kutchimonas</taxon>
    </lineage>
</organism>
<evidence type="ECO:0000313" key="4">
    <source>
        <dbReference type="Proteomes" id="UP000702544"/>
    </source>
</evidence>
<evidence type="ECO:0000313" key="3">
    <source>
        <dbReference type="EMBL" id="NIR74731.1"/>
    </source>
</evidence>
<dbReference type="Pfam" id="PF00963">
    <property type="entry name" value="Cohesin"/>
    <property type="match status" value="1"/>
</dbReference>
<gene>
    <name evidence="3" type="ORF">GWO12_06415</name>
</gene>
<dbReference type="InterPro" id="IPR013783">
    <property type="entry name" value="Ig-like_fold"/>
</dbReference>
<dbReference type="GO" id="GO:0030246">
    <property type="term" value="F:carbohydrate binding"/>
    <property type="evidence" value="ECO:0007669"/>
    <property type="project" value="InterPro"/>
</dbReference>
<dbReference type="AlphaFoldDB" id="A0AAE5C8R7"/>
<dbReference type="Pfam" id="PF17936">
    <property type="entry name" value="Big_6"/>
    <property type="match status" value="1"/>
</dbReference>
<dbReference type="Gene3D" id="2.60.40.10">
    <property type="entry name" value="Immunoglobulins"/>
    <property type="match status" value="1"/>
</dbReference>
<feature type="domain" description="Bacterial Ig" evidence="2">
    <location>
        <begin position="50"/>
        <end position="113"/>
    </location>
</feature>
<reference evidence="3 4" key="1">
    <citation type="submission" date="2020-01" db="EMBL/GenBank/DDBJ databases">
        <title>Genomes assembled from Gulf of Kutch pelagic sediment metagenomes.</title>
        <authorList>
            <person name="Chandrashekar M."/>
            <person name="Mahajan M.S."/>
            <person name="Dave K.J."/>
            <person name="Vatsa P."/>
            <person name="Nathani N.M."/>
        </authorList>
    </citation>
    <scope>NUCLEOTIDE SEQUENCE [LARGE SCALE GENOMIC DNA]</scope>
    <source>
        <strain evidence="3">KS3-K002</strain>
    </source>
</reference>
<dbReference type="InterPro" id="IPR002102">
    <property type="entry name" value="Cohesin_dom"/>
</dbReference>